<evidence type="ECO:0000313" key="3">
    <source>
        <dbReference type="Proteomes" id="UP000008177"/>
    </source>
</evidence>
<evidence type="ECO:0000313" key="2">
    <source>
        <dbReference type="EMBL" id="CCD55877.1"/>
    </source>
</evidence>
<organism evidence="2 3">
    <name type="scientific">Botryotinia fuckeliana (strain T4)</name>
    <name type="common">Noble rot fungus</name>
    <name type="synonym">Botrytis cinerea</name>
    <dbReference type="NCBI Taxonomy" id="999810"/>
    <lineage>
        <taxon>Eukaryota</taxon>
        <taxon>Fungi</taxon>
        <taxon>Dikarya</taxon>
        <taxon>Ascomycota</taxon>
        <taxon>Pezizomycotina</taxon>
        <taxon>Leotiomycetes</taxon>
        <taxon>Helotiales</taxon>
        <taxon>Sclerotiniaceae</taxon>
        <taxon>Botrytis</taxon>
    </lineage>
</organism>
<proteinExistence type="predicted"/>
<feature type="compositionally biased region" description="Polar residues" evidence="1">
    <location>
        <begin position="25"/>
        <end position="43"/>
    </location>
</feature>
<evidence type="ECO:0000256" key="1">
    <source>
        <dbReference type="SAM" id="MobiDB-lite"/>
    </source>
</evidence>
<sequence length="52" mass="5993">MSRKFSFSVTKRRMTKAPQPLKGLSKTQIEPRWSTNFQSSTHSGIEGPRMRP</sequence>
<feature type="region of interest" description="Disordered" evidence="1">
    <location>
        <begin position="1"/>
        <end position="52"/>
    </location>
</feature>
<dbReference type="EMBL" id="FQ790358">
    <property type="protein sequence ID" value="CCD55877.1"/>
    <property type="molecule type" value="Genomic_DNA"/>
</dbReference>
<accession>G2YW79</accession>
<dbReference type="HOGENOM" id="CLU_3087023_0_0_1"/>
<dbReference type="AlphaFoldDB" id="G2YW79"/>
<dbReference type="Proteomes" id="UP000008177">
    <property type="component" value="Unplaced contigs"/>
</dbReference>
<reference evidence="3" key="1">
    <citation type="journal article" date="2011" name="PLoS Genet.">
        <title>Genomic analysis of the necrotrophic fungal pathogens Sclerotinia sclerotiorum and Botrytis cinerea.</title>
        <authorList>
            <person name="Amselem J."/>
            <person name="Cuomo C.A."/>
            <person name="van Kan J.A."/>
            <person name="Viaud M."/>
            <person name="Benito E.P."/>
            <person name="Couloux A."/>
            <person name="Coutinho P.M."/>
            <person name="de Vries R.P."/>
            <person name="Dyer P.S."/>
            <person name="Fillinger S."/>
            <person name="Fournier E."/>
            <person name="Gout L."/>
            <person name="Hahn M."/>
            <person name="Kohn L."/>
            <person name="Lapalu N."/>
            <person name="Plummer K.M."/>
            <person name="Pradier J.M."/>
            <person name="Quevillon E."/>
            <person name="Sharon A."/>
            <person name="Simon A."/>
            <person name="ten Have A."/>
            <person name="Tudzynski B."/>
            <person name="Tudzynski P."/>
            <person name="Wincker P."/>
            <person name="Andrew M."/>
            <person name="Anthouard V."/>
            <person name="Beever R.E."/>
            <person name="Beffa R."/>
            <person name="Benoit I."/>
            <person name="Bouzid O."/>
            <person name="Brault B."/>
            <person name="Chen Z."/>
            <person name="Choquer M."/>
            <person name="Collemare J."/>
            <person name="Cotton P."/>
            <person name="Danchin E.G."/>
            <person name="Da Silva C."/>
            <person name="Gautier A."/>
            <person name="Giraud C."/>
            <person name="Giraud T."/>
            <person name="Gonzalez C."/>
            <person name="Grossetete S."/>
            <person name="Guldener U."/>
            <person name="Henrissat B."/>
            <person name="Howlett B.J."/>
            <person name="Kodira C."/>
            <person name="Kretschmer M."/>
            <person name="Lappartient A."/>
            <person name="Leroch M."/>
            <person name="Levis C."/>
            <person name="Mauceli E."/>
            <person name="Neuveglise C."/>
            <person name="Oeser B."/>
            <person name="Pearson M."/>
            <person name="Poulain J."/>
            <person name="Poussereau N."/>
            <person name="Quesneville H."/>
            <person name="Rascle C."/>
            <person name="Schumacher J."/>
            <person name="Segurens B."/>
            <person name="Sexton A."/>
            <person name="Silva E."/>
            <person name="Sirven C."/>
            <person name="Soanes D.M."/>
            <person name="Talbot N.J."/>
            <person name="Templeton M."/>
            <person name="Yandava C."/>
            <person name="Yarden O."/>
            <person name="Zeng Q."/>
            <person name="Rollins J.A."/>
            <person name="Lebrun M.H."/>
            <person name="Dickman M."/>
        </authorList>
    </citation>
    <scope>NUCLEOTIDE SEQUENCE [LARGE SCALE GENOMIC DNA]</scope>
    <source>
        <strain evidence="3">T4</strain>
    </source>
</reference>
<gene>
    <name evidence="2" type="ORF">BofuT4_uP150090.1</name>
</gene>
<name>G2YW79_BOTF4</name>
<dbReference type="InParanoid" id="G2YW79"/>
<protein>
    <submittedName>
        <fullName evidence="2">Uncharacterized protein</fullName>
    </submittedName>
</protein>